<protein>
    <submittedName>
        <fullName evidence="1">Uncharacterized protein</fullName>
    </submittedName>
</protein>
<sequence length="87" mass="9584">MARVPPCLLINPLPAGASPVMPIPAPPLLEKWKDDGRRKRSPCPPLAAALIRTSHLPVCLSAQTLDPIAQKQWNQSHELRRTGIHRS</sequence>
<reference evidence="1" key="1">
    <citation type="journal article" date="2020" name="Stud. Mycol.">
        <title>101 Dothideomycetes genomes: a test case for predicting lifestyles and emergence of pathogens.</title>
        <authorList>
            <person name="Haridas S."/>
            <person name="Albert R."/>
            <person name="Binder M."/>
            <person name="Bloem J."/>
            <person name="Labutti K."/>
            <person name="Salamov A."/>
            <person name="Andreopoulos B."/>
            <person name="Baker S."/>
            <person name="Barry K."/>
            <person name="Bills G."/>
            <person name="Bluhm B."/>
            <person name="Cannon C."/>
            <person name="Castanera R."/>
            <person name="Culley D."/>
            <person name="Daum C."/>
            <person name="Ezra D."/>
            <person name="Gonzalez J."/>
            <person name="Henrissat B."/>
            <person name="Kuo A."/>
            <person name="Liang C."/>
            <person name="Lipzen A."/>
            <person name="Lutzoni F."/>
            <person name="Magnuson J."/>
            <person name="Mondo S."/>
            <person name="Nolan M."/>
            <person name="Ohm R."/>
            <person name="Pangilinan J."/>
            <person name="Park H.-J."/>
            <person name="Ramirez L."/>
            <person name="Alfaro M."/>
            <person name="Sun H."/>
            <person name="Tritt A."/>
            <person name="Yoshinaga Y."/>
            <person name="Zwiers L.-H."/>
            <person name="Turgeon B."/>
            <person name="Goodwin S."/>
            <person name="Spatafora J."/>
            <person name="Crous P."/>
            <person name="Grigoriev I."/>
        </authorList>
    </citation>
    <scope>NUCLEOTIDE SEQUENCE</scope>
    <source>
        <strain evidence="1">CBS 121167</strain>
    </source>
</reference>
<keyword evidence="2" id="KW-1185">Reference proteome</keyword>
<dbReference type="AlphaFoldDB" id="A0A6A6B1Q1"/>
<dbReference type="GeneID" id="54298749"/>
<evidence type="ECO:0000313" key="2">
    <source>
        <dbReference type="Proteomes" id="UP000799438"/>
    </source>
</evidence>
<dbReference type="EMBL" id="ML995506">
    <property type="protein sequence ID" value="KAF2137154.1"/>
    <property type="molecule type" value="Genomic_DNA"/>
</dbReference>
<organism evidence="1 2">
    <name type="scientific">Aplosporella prunicola CBS 121167</name>
    <dbReference type="NCBI Taxonomy" id="1176127"/>
    <lineage>
        <taxon>Eukaryota</taxon>
        <taxon>Fungi</taxon>
        <taxon>Dikarya</taxon>
        <taxon>Ascomycota</taxon>
        <taxon>Pezizomycotina</taxon>
        <taxon>Dothideomycetes</taxon>
        <taxon>Dothideomycetes incertae sedis</taxon>
        <taxon>Botryosphaeriales</taxon>
        <taxon>Aplosporellaceae</taxon>
        <taxon>Aplosporella</taxon>
    </lineage>
</organism>
<name>A0A6A6B1Q1_9PEZI</name>
<dbReference type="RefSeq" id="XP_033392872.1">
    <property type="nucleotide sequence ID" value="XM_033541253.1"/>
</dbReference>
<gene>
    <name evidence="1" type="ORF">K452DRAFT_291812</name>
</gene>
<accession>A0A6A6B1Q1</accession>
<proteinExistence type="predicted"/>
<evidence type="ECO:0000313" key="1">
    <source>
        <dbReference type="EMBL" id="KAF2137154.1"/>
    </source>
</evidence>
<dbReference type="Proteomes" id="UP000799438">
    <property type="component" value="Unassembled WGS sequence"/>
</dbReference>